<accession>A0A366HV21</accession>
<feature type="region of interest" description="Disordered" evidence="1">
    <location>
        <begin position="1"/>
        <end position="22"/>
    </location>
</feature>
<feature type="domain" description="Glycosyltransferase 2-like" evidence="2">
    <location>
        <begin position="28"/>
        <end position="164"/>
    </location>
</feature>
<gene>
    <name evidence="3" type="ORF">DES53_101922</name>
</gene>
<sequence length="816" mass="92273">MVESLLMPALNTSSAPSPKHPSTTLRVSILLPTRNARDFLSERMESIIRQSVADWELIACDSHSDDGTWEYLETFTSDPRVHLHRVPMEGLYAGWNECLRRASGDYIYIATADDTMNEDCLEKLSRALDETPDADLALCPVDWIDEEGHPIPGSQREIHRFLDSHLSPGRTRISKESMFLMLASFSWGVGSVTGLLFRRGLLKRTGLFPTDLSFLGDAEWSLRASLATDFIWVADTGATWRVHSTQASKRFSLRDAWHFRQALRRVLDDPTSPIPDRWKEVPGWRKQLLRPRTLQAEMTTNLTLANIVNHRSRSLGWCIEAWKVSPTILLRRIASGFSIGSDWSRSATSIFSEWLTTFNPPWPPAHLQPEGTPTSAAYRTGDHPAKLEAVHAPATSNAADKVTPPESRACNAPHLLMVCTDFQEGGGGHLCLLRHARRLNASGIPTSLLAQELQPLRVKHTFIGASDFDSVHLIPRGRWFWPPLIYRLSWTIALRRFLVILEGVIKILCVRPDGILMVFNGSRLSHWSWVANKLRIPMGVIVYDLRELWADTPKERRRMHADTRGTLKRASILWFVSEELRAEYLRRVPELDPALCHILPPIPGRIEVPTPGWRQEFTDCTTITFAGGLKSSNHDVFRALMSEMRTSAGRLVIITQEKRLASLRQELQDYHDVLELRAIPQNPPDGIKWAAANSTCLLVHYSFDTSAEELSLTSFPSKLLEYSHLGLPILIAAPANTTVGKWAKKVNWPLWLDSLESARIQEALERLKHEDFWHFCVSKSRQYAEGDFCPDVIHENFTTEVGEMLGRPASSLGREA</sequence>
<dbReference type="InterPro" id="IPR050834">
    <property type="entry name" value="Glycosyltransf_2"/>
</dbReference>
<keyword evidence="3" id="KW-0808">Transferase</keyword>
<dbReference type="AlphaFoldDB" id="A0A366HV21"/>
<dbReference type="Pfam" id="PF00535">
    <property type="entry name" value="Glycos_transf_2"/>
    <property type="match status" value="1"/>
</dbReference>
<dbReference type="RefSeq" id="WP_113956996.1">
    <property type="nucleotide sequence ID" value="NZ_QNRR01000001.1"/>
</dbReference>
<protein>
    <submittedName>
        <fullName evidence="3">Glycosyltransferase involved in cell wall biosynthesis</fullName>
    </submittedName>
</protein>
<dbReference type="Proteomes" id="UP000253426">
    <property type="component" value="Unassembled WGS sequence"/>
</dbReference>
<keyword evidence="4" id="KW-1185">Reference proteome</keyword>
<dbReference type="Gene3D" id="3.90.550.10">
    <property type="entry name" value="Spore Coat Polysaccharide Biosynthesis Protein SpsA, Chain A"/>
    <property type="match status" value="1"/>
</dbReference>
<name>A0A366HV21_9BACT</name>
<dbReference type="OrthoDB" id="9785185at2"/>
<evidence type="ECO:0000313" key="4">
    <source>
        <dbReference type="Proteomes" id="UP000253426"/>
    </source>
</evidence>
<organism evidence="3 4">
    <name type="scientific">Roseimicrobium gellanilyticum</name>
    <dbReference type="NCBI Taxonomy" id="748857"/>
    <lineage>
        <taxon>Bacteria</taxon>
        <taxon>Pseudomonadati</taxon>
        <taxon>Verrucomicrobiota</taxon>
        <taxon>Verrucomicrobiia</taxon>
        <taxon>Verrucomicrobiales</taxon>
        <taxon>Verrucomicrobiaceae</taxon>
        <taxon>Roseimicrobium</taxon>
    </lineage>
</organism>
<evidence type="ECO:0000313" key="3">
    <source>
        <dbReference type="EMBL" id="RBP48122.1"/>
    </source>
</evidence>
<dbReference type="InterPro" id="IPR001173">
    <property type="entry name" value="Glyco_trans_2-like"/>
</dbReference>
<reference evidence="3 4" key="1">
    <citation type="submission" date="2018-06" db="EMBL/GenBank/DDBJ databases">
        <title>Genomic Encyclopedia of Type Strains, Phase IV (KMG-IV): sequencing the most valuable type-strain genomes for metagenomic binning, comparative biology and taxonomic classification.</title>
        <authorList>
            <person name="Goeker M."/>
        </authorList>
    </citation>
    <scope>NUCLEOTIDE SEQUENCE [LARGE SCALE GENOMIC DNA]</scope>
    <source>
        <strain evidence="3 4">DSM 25532</strain>
    </source>
</reference>
<dbReference type="PANTHER" id="PTHR43685:SF2">
    <property type="entry name" value="GLYCOSYLTRANSFERASE 2-LIKE DOMAIN-CONTAINING PROTEIN"/>
    <property type="match status" value="1"/>
</dbReference>
<dbReference type="InterPro" id="IPR029044">
    <property type="entry name" value="Nucleotide-diphossugar_trans"/>
</dbReference>
<evidence type="ECO:0000256" key="1">
    <source>
        <dbReference type="SAM" id="MobiDB-lite"/>
    </source>
</evidence>
<evidence type="ECO:0000259" key="2">
    <source>
        <dbReference type="Pfam" id="PF00535"/>
    </source>
</evidence>
<proteinExistence type="predicted"/>
<dbReference type="PANTHER" id="PTHR43685">
    <property type="entry name" value="GLYCOSYLTRANSFERASE"/>
    <property type="match status" value="1"/>
</dbReference>
<dbReference type="SUPFAM" id="SSF53756">
    <property type="entry name" value="UDP-Glycosyltransferase/glycogen phosphorylase"/>
    <property type="match status" value="1"/>
</dbReference>
<comment type="caution">
    <text evidence="3">The sequence shown here is derived from an EMBL/GenBank/DDBJ whole genome shotgun (WGS) entry which is preliminary data.</text>
</comment>
<dbReference type="SUPFAM" id="SSF53448">
    <property type="entry name" value="Nucleotide-diphospho-sugar transferases"/>
    <property type="match status" value="1"/>
</dbReference>
<dbReference type="EMBL" id="QNRR01000001">
    <property type="protein sequence ID" value="RBP48122.1"/>
    <property type="molecule type" value="Genomic_DNA"/>
</dbReference>
<dbReference type="GO" id="GO:0016740">
    <property type="term" value="F:transferase activity"/>
    <property type="evidence" value="ECO:0007669"/>
    <property type="project" value="UniProtKB-KW"/>
</dbReference>
<feature type="compositionally biased region" description="Polar residues" evidence="1">
    <location>
        <begin position="10"/>
        <end position="22"/>
    </location>
</feature>